<proteinExistence type="predicted"/>
<dbReference type="AlphaFoldDB" id="A0A7W6J300"/>
<dbReference type="EMBL" id="JACIEZ010000001">
    <property type="protein sequence ID" value="MBB4063051.1"/>
    <property type="molecule type" value="Genomic_DNA"/>
</dbReference>
<dbReference type="PANTHER" id="PTHR34595">
    <property type="entry name" value="BLR5612 PROTEIN"/>
    <property type="match status" value="1"/>
</dbReference>
<dbReference type="Pfam" id="PF14403">
    <property type="entry name" value="CP_ATPgrasp_2"/>
    <property type="match status" value="1"/>
</dbReference>
<dbReference type="InterPro" id="IPR051680">
    <property type="entry name" value="ATP-dep_Glu-Cys_Ligase-2"/>
</dbReference>
<keyword evidence="4" id="KW-1185">Reference proteome</keyword>
<evidence type="ECO:0000259" key="2">
    <source>
        <dbReference type="Pfam" id="PF14403"/>
    </source>
</evidence>
<dbReference type="Proteomes" id="UP000528286">
    <property type="component" value="Unassembled WGS sequence"/>
</dbReference>
<sequence>MAETSIATGGKTAEGALPFGYAPRPGTFDEMTAADGQVRTTWRPLLDAFGAGGLGEHGERFARAERYLRDAGIHHRDYGGSSAARPWPLSSFPVLLAESEWIAIADGLAERADLLEAVMADLYGKNRLVADGILPPLAVAGNPEWLRPLVGIAPRGGHFLHFLAFDLGRDRDGQWRILADRTQAPSAAGFALENRVATTRAVAGLFDRNAVHRLAPFFARFRDALQAGLADGDERVAVLTQGRQNPTYFEQAYLARYLGFTLLEGEDLTVIDGELMVRTIAGPRPVAVLWRRLAGTMADPLELDEGSMTGTPGLVEAVRAGSVTLVNALGSGILETGILAAHYPAIARHLLGRALSLPAARTMWGSGAEAPSSGSCLVGPAFGTLPPFEKNSGYRRGAWAEVADRPDRVAVDDLPLSRAPVLMQGELVARPLTIRAFAARTAEGWTVMPGGFARLADRDEDGALAFRDGGRSADLWIIGSKPVPAVSLLSDRTRQPILRQGGNLPGRAADNLFWLGRYIERAEGALRILRAYHARLAESGRADLPLLGSVTAYLAELDIDTAEAVPKMLVANIDSAVYSAGNIRDRFSPDGWMALTDLQKTVHRFRETVAAGDDAAHAMTILLRKLAGFAGLVHENMYRFMGWRFLTIGRHLERGLHMTLLLAHFTRPDAPEGSDDLILDIGDNVMTHRRHYSVDTSTASVIDLMGLDPYNPRSVLFQLGEITRSVVQLPDSAENRLKLRRDIAALEQDLAGCEPGSLDWRRFKRLEQELETFSDALALAYLT</sequence>
<evidence type="ECO:0000259" key="1">
    <source>
        <dbReference type="Pfam" id="PF04168"/>
    </source>
</evidence>
<dbReference type="InterPro" id="IPR007296">
    <property type="entry name" value="DUF403"/>
</dbReference>
<organism evidence="3 4">
    <name type="scientific">Gellertiella hungarica</name>
    <dbReference type="NCBI Taxonomy" id="1572859"/>
    <lineage>
        <taxon>Bacteria</taxon>
        <taxon>Pseudomonadati</taxon>
        <taxon>Pseudomonadota</taxon>
        <taxon>Alphaproteobacteria</taxon>
        <taxon>Hyphomicrobiales</taxon>
        <taxon>Rhizobiaceae</taxon>
        <taxon>Gellertiella</taxon>
    </lineage>
</organism>
<gene>
    <name evidence="3" type="ORF">GGR23_000212</name>
</gene>
<comment type="caution">
    <text evidence="3">The sequence shown here is derived from an EMBL/GenBank/DDBJ whole genome shotgun (WGS) entry which is preliminary data.</text>
</comment>
<name>A0A7W6J300_9HYPH</name>
<dbReference type="InterPro" id="IPR025841">
    <property type="entry name" value="CP_ATPgrasp_2"/>
</dbReference>
<protein>
    <submittedName>
        <fullName evidence="3">Putative circularly permuted ATP-grasp superfamily protein/putative alpha-E superfamily protein</fullName>
    </submittedName>
</protein>
<dbReference type="Gene3D" id="3.40.50.11290">
    <property type="match status" value="1"/>
</dbReference>
<evidence type="ECO:0000313" key="3">
    <source>
        <dbReference type="EMBL" id="MBB4063051.1"/>
    </source>
</evidence>
<feature type="domain" description="Circularly permuted ATP-grasp type 2" evidence="2">
    <location>
        <begin position="93"/>
        <end position="456"/>
    </location>
</feature>
<reference evidence="3 4" key="1">
    <citation type="submission" date="2020-08" db="EMBL/GenBank/DDBJ databases">
        <title>Genomic Encyclopedia of Type Strains, Phase IV (KMG-IV): sequencing the most valuable type-strain genomes for metagenomic binning, comparative biology and taxonomic classification.</title>
        <authorList>
            <person name="Goeker M."/>
        </authorList>
    </citation>
    <scope>NUCLEOTIDE SEQUENCE [LARGE SCALE GENOMIC DNA]</scope>
    <source>
        <strain evidence="3 4">DSM 29853</strain>
    </source>
</reference>
<dbReference type="SUPFAM" id="SSF56059">
    <property type="entry name" value="Glutathione synthetase ATP-binding domain-like"/>
    <property type="match status" value="1"/>
</dbReference>
<dbReference type="PANTHER" id="PTHR34595:SF2">
    <property type="entry name" value="BLR2978 PROTEIN"/>
    <property type="match status" value="1"/>
</dbReference>
<accession>A0A7W6J300</accession>
<feature type="domain" description="DUF403" evidence="1">
    <location>
        <begin position="504"/>
        <end position="781"/>
    </location>
</feature>
<evidence type="ECO:0000313" key="4">
    <source>
        <dbReference type="Proteomes" id="UP000528286"/>
    </source>
</evidence>
<dbReference type="RefSeq" id="WP_183364252.1">
    <property type="nucleotide sequence ID" value="NZ_JACIEZ010000001.1"/>
</dbReference>
<dbReference type="Pfam" id="PF04168">
    <property type="entry name" value="Alpha-E"/>
    <property type="match status" value="1"/>
</dbReference>